<accession>A0A9P8QFI1</accession>
<evidence type="ECO:0000313" key="3">
    <source>
        <dbReference type="Proteomes" id="UP000827724"/>
    </source>
</evidence>
<evidence type="ECO:0000313" key="2">
    <source>
        <dbReference type="EMBL" id="KAH6604961.1"/>
    </source>
</evidence>
<protein>
    <submittedName>
        <fullName evidence="2">Uncharacterized protein</fullName>
    </submittedName>
</protein>
<keyword evidence="3" id="KW-1185">Reference proteome</keyword>
<dbReference type="Proteomes" id="UP000827724">
    <property type="component" value="Unassembled WGS sequence"/>
</dbReference>
<evidence type="ECO:0000256" key="1">
    <source>
        <dbReference type="SAM" id="MobiDB-lite"/>
    </source>
</evidence>
<comment type="caution">
    <text evidence="2">The sequence shown here is derived from an EMBL/GenBank/DDBJ whole genome shotgun (WGS) entry which is preliminary data.</text>
</comment>
<name>A0A9P8QFI1_9HYPO</name>
<feature type="region of interest" description="Disordered" evidence="1">
    <location>
        <begin position="1"/>
        <end position="24"/>
    </location>
</feature>
<dbReference type="OrthoDB" id="10263272at2759"/>
<gene>
    <name evidence="2" type="ORF">Trco_006668</name>
</gene>
<dbReference type="AlphaFoldDB" id="A0A9P8QFI1"/>
<dbReference type="EMBL" id="JAIWOZ010000005">
    <property type="protein sequence ID" value="KAH6604961.1"/>
    <property type="molecule type" value="Genomic_DNA"/>
</dbReference>
<proteinExistence type="predicted"/>
<organism evidence="2 3">
    <name type="scientific">Trichoderma cornu-damae</name>
    <dbReference type="NCBI Taxonomy" id="654480"/>
    <lineage>
        <taxon>Eukaryota</taxon>
        <taxon>Fungi</taxon>
        <taxon>Dikarya</taxon>
        <taxon>Ascomycota</taxon>
        <taxon>Pezizomycotina</taxon>
        <taxon>Sordariomycetes</taxon>
        <taxon>Hypocreomycetidae</taxon>
        <taxon>Hypocreales</taxon>
        <taxon>Hypocreaceae</taxon>
        <taxon>Trichoderma</taxon>
    </lineage>
</organism>
<reference evidence="2" key="1">
    <citation type="submission" date="2021-08" db="EMBL/GenBank/DDBJ databases">
        <title>Chromosome-Level Trichoderma cornu-damae using Hi-C Data.</title>
        <authorList>
            <person name="Kim C.S."/>
        </authorList>
    </citation>
    <scope>NUCLEOTIDE SEQUENCE</scope>
    <source>
        <strain evidence="2">KA19-0412C</strain>
    </source>
</reference>
<sequence length="80" mass="8426">MQTSGGDPIGRRTSSFTKTINPDRKSREGCIVVASSDKSVKFHEIWCNDGKVVGGGTGMLGGSGILESIEGIDKEGDVIR</sequence>